<proteinExistence type="predicted"/>
<keyword evidence="1" id="KW-0732">Signal</keyword>
<comment type="caution">
    <text evidence="3">The sequence shown here is derived from an EMBL/GenBank/DDBJ whole genome shotgun (WGS) entry which is preliminary data.</text>
</comment>
<dbReference type="SUPFAM" id="SSF56300">
    <property type="entry name" value="Metallo-dependent phosphatases"/>
    <property type="match status" value="1"/>
</dbReference>
<dbReference type="EMBL" id="PJZF01000013">
    <property type="protein sequence ID" value="PLR34630.1"/>
    <property type="molecule type" value="Genomic_DNA"/>
</dbReference>
<dbReference type="RefSeq" id="WP_101817028.1">
    <property type="nucleotide sequence ID" value="NZ_PJZF01000013.1"/>
</dbReference>
<accession>A0A2N5E218</accession>
<keyword evidence="4" id="KW-1185">Reference proteome</keyword>
<dbReference type="Proteomes" id="UP000234240">
    <property type="component" value="Unassembled WGS sequence"/>
</dbReference>
<dbReference type="InterPro" id="IPR029052">
    <property type="entry name" value="Metallo-depent_PP-like"/>
</dbReference>
<evidence type="ECO:0000259" key="2">
    <source>
        <dbReference type="Pfam" id="PF00149"/>
    </source>
</evidence>
<organism evidence="3 4">
    <name type="scientific">Chimaeribacter californicus</name>
    <dbReference type="NCBI Taxonomy" id="2060067"/>
    <lineage>
        <taxon>Bacteria</taxon>
        <taxon>Pseudomonadati</taxon>
        <taxon>Pseudomonadota</taxon>
        <taxon>Gammaproteobacteria</taxon>
        <taxon>Enterobacterales</taxon>
        <taxon>Yersiniaceae</taxon>
        <taxon>Chimaeribacter</taxon>
    </lineage>
</organism>
<protein>
    <submittedName>
        <fullName evidence="3">Phosphoesterase</fullName>
    </submittedName>
</protein>
<dbReference type="Gene3D" id="3.60.21.10">
    <property type="match status" value="2"/>
</dbReference>
<evidence type="ECO:0000256" key="1">
    <source>
        <dbReference type="SAM" id="SignalP"/>
    </source>
</evidence>
<evidence type="ECO:0000313" key="4">
    <source>
        <dbReference type="Proteomes" id="UP000234240"/>
    </source>
</evidence>
<dbReference type="AlphaFoldDB" id="A0A2N5E218"/>
<feature type="chain" id="PRO_5014930916" evidence="1">
    <location>
        <begin position="22"/>
        <end position="695"/>
    </location>
</feature>
<sequence>MKKIIQHCLALLTVVAGSVTAAEPYSYRIAFMPDIHFHDVYGQFADGAFNGLKNSKSGRSAVIRTMYAQLTSTRLFNENYFALRAALDDAGRKGIKLVALPGDFSDDGQSLHLRGLVSLLHEYEQRYGMRFFATPGNHDPNRPFDTPGGEEDFLGKGGQTQRIFSRGAKECRGYAGSTALINTGTGLPTLCSEEMASRGYEYVMNAMGPFGLNPSPADRYWETPYAGYHQQPYRYQAALQASDFRRRHYEICAQGTGGNYKQPGYGPCFTVADSSYLAEPVPGLWLLAVDANVYVPAEKADAAKPGAAGNFAGSGEAGYNRMLTHKQQTVAWMASVAQRAKAQNKTLVAFSHFPMVEFDNGAAQDIETLFGEGKLQLTRAPSKETSYALAKTGIGVHVGGHMHFNDTGVRRYPDGSMLVNIQAPSLAAYVPAYKILSIKNRTEMEVQTVILESVPRFNELFEHYQQEWDSLNASHSPHLWNKAILNAENYYAFTQWHITELTRLRFLPEEWPCDIRQMLFNLTGKEMLILSQAEGLPAWRDVPGEPLSVGPAQCAPGSTPRKLDITRRYSQEKRAAWENAQQKAEALAQRAGLKLEDFASWNGFDLAVDFYRLRNADELALRDISETRLKQYQLLTGTLAATLPPVTRKVNEKSSVDEIFRLRFGTLFRVIDKYLHGQPSRNFRVNLQSGEITPQ</sequence>
<feature type="domain" description="Calcineurin-like phosphoesterase" evidence="2">
    <location>
        <begin position="28"/>
        <end position="149"/>
    </location>
</feature>
<gene>
    <name evidence="3" type="ORF">CYR55_14590</name>
</gene>
<dbReference type="OrthoDB" id="5695107at2"/>
<dbReference type="GO" id="GO:0016787">
    <property type="term" value="F:hydrolase activity"/>
    <property type="evidence" value="ECO:0007669"/>
    <property type="project" value="InterPro"/>
</dbReference>
<dbReference type="InterPro" id="IPR004843">
    <property type="entry name" value="Calcineurin-like_PHP"/>
</dbReference>
<feature type="signal peptide" evidence="1">
    <location>
        <begin position="1"/>
        <end position="21"/>
    </location>
</feature>
<evidence type="ECO:0000313" key="3">
    <source>
        <dbReference type="EMBL" id="PLR34630.1"/>
    </source>
</evidence>
<name>A0A2N5E218_9GAMM</name>
<reference evidence="3 4" key="1">
    <citation type="submission" date="2017-12" db="EMBL/GenBank/DDBJ databases">
        <title>Characterization of six clinical isolates of Enterochimera gen. nov., a novel genus of the Yersiniaciae family and the three species Enterochimera arupensis sp. nov., Enterochimera coloradensis sp. nov, and Enterochimera californica sp. nov.</title>
        <authorList>
            <person name="Rossi A."/>
            <person name="Fisher M."/>
        </authorList>
    </citation>
    <scope>NUCLEOTIDE SEQUENCE [LARGE SCALE GENOMIC DNA]</scope>
    <source>
        <strain evidence="4">2015-Iso6</strain>
    </source>
</reference>
<dbReference type="Pfam" id="PF00149">
    <property type="entry name" value="Metallophos"/>
    <property type="match status" value="1"/>
</dbReference>